<dbReference type="InterPro" id="IPR015683">
    <property type="entry name" value="Ionotropic_Glu_rcpt"/>
</dbReference>
<evidence type="ECO:0000256" key="5">
    <source>
        <dbReference type="ARBA" id="ARBA00022729"/>
    </source>
</evidence>
<dbReference type="Proteomes" id="UP001293593">
    <property type="component" value="Unassembled WGS sequence"/>
</dbReference>
<keyword evidence="3 13" id="KW-0813">Transport</keyword>
<protein>
    <recommendedName>
        <fullName evidence="13">Glutamate receptor</fullName>
    </recommendedName>
</protein>
<feature type="transmembrane region" description="Helical" evidence="15">
    <location>
        <begin position="816"/>
        <end position="840"/>
    </location>
</feature>
<feature type="transmembrane region" description="Helical" evidence="15">
    <location>
        <begin position="636"/>
        <end position="659"/>
    </location>
</feature>
<evidence type="ECO:0000256" key="10">
    <source>
        <dbReference type="ARBA" id="ARBA00023180"/>
    </source>
</evidence>
<dbReference type="Gene3D" id="3.40.50.2300">
    <property type="match status" value="2"/>
</dbReference>
<organism evidence="18 19">
    <name type="scientific">Acacia crassicarpa</name>
    <name type="common">northern wattle</name>
    <dbReference type="NCBI Taxonomy" id="499986"/>
    <lineage>
        <taxon>Eukaryota</taxon>
        <taxon>Viridiplantae</taxon>
        <taxon>Streptophyta</taxon>
        <taxon>Embryophyta</taxon>
        <taxon>Tracheophyta</taxon>
        <taxon>Spermatophyta</taxon>
        <taxon>Magnoliopsida</taxon>
        <taxon>eudicotyledons</taxon>
        <taxon>Gunneridae</taxon>
        <taxon>Pentapetalae</taxon>
        <taxon>rosids</taxon>
        <taxon>fabids</taxon>
        <taxon>Fabales</taxon>
        <taxon>Fabaceae</taxon>
        <taxon>Caesalpinioideae</taxon>
        <taxon>mimosoid clade</taxon>
        <taxon>Acacieae</taxon>
        <taxon>Acacia</taxon>
    </lineage>
</organism>
<evidence type="ECO:0000256" key="13">
    <source>
        <dbReference type="PIRNR" id="PIRNR037090"/>
    </source>
</evidence>
<comment type="caution">
    <text evidence="18">The sequence shown here is derived from an EMBL/GenBank/DDBJ whole genome shotgun (WGS) entry which is preliminary data.</text>
</comment>
<feature type="transmembrane region" description="Helical" evidence="15">
    <location>
        <begin position="595"/>
        <end position="615"/>
    </location>
</feature>
<comment type="function">
    <text evidence="13">Glutamate-gated receptor that probably acts as non-selective cation channel.</text>
</comment>
<dbReference type="InterPro" id="IPR001320">
    <property type="entry name" value="Iontro_rcpt_C"/>
</dbReference>
<evidence type="ECO:0000256" key="8">
    <source>
        <dbReference type="ARBA" id="ARBA00023136"/>
    </source>
</evidence>
<keyword evidence="11 13" id="KW-1071">Ligand-gated ion channel</keyword>
<evidence type="ECO:0000256" key="6">
    <source>
        <dbReference type="ARBA" id="ARBA00022989"/>
    </source>
</evidence>
<evidence type="ECO:0000259" key="17">
    <source>
        <dbReference type="SMART" id="SM00079"/>
    </source>
</evidence>
<dbReference type="Gene3D" id="1.10.287.70">
    <property type="match status" value="2"/>
</dbReference>
<evidence type="ECO:0000256" key="7">
    <source>
        <dbReference type="ARBA" id="ARBA00023065"/>
    </source>
</evidence>
<dbReference type="PRINTS" id="PR01176">
    <property type="entry name" value="GABABRECEPTR"/>
</dbReference>
<dbReference type="SMART" id="SM00079">
    <property type="entry name" value="PBPe"/>
    <property type="match status" value="1"/>
</dbReference>
<evidence type="ECO:0000256" key="4">
    <source>
        <dbReference type="ARBA" id="ARBA00022692"/>
    </source>
</evidence>
<evidence type="ECO:0000256" key="2">
    <source>
        <dbReference type="ARBA" id="ARBA00008685"/>
    </source>
</evidence>
<evidence type="ECO:0000256" key="11">
    <source>
        <dbReference type="ARBA" id="ARBA00023286"/>
    </source>
</evidence>
<feature type="disulfide bond" evidence="14">
    <location>
        <begin position="745"/>
        <end position="799"/>
    </location>
</feature>
<dbReference type="EMBL" id="JAWXYG010000013">
    <property type="protein sequence ID" value="KAK4255353.1"/>
    <property type="molecule type" value="Genomic_DNA"/>
</dbReference>
<keyword evidence="12 13" id="KW-0407">Ion channel</keyword>
<sequence length="915" mass="101505">MAMVRLLFILFSCLSISTEVVARTGNTITNKTNVPARPRVVRVGVLFTLNSYIGRSVKPAIFAALDDVNNDTTILTGIKMEVILVDTNCSGFIGTLEALQFMENEVVAAIGPQSSRIAHVISHVVNELHVPLLSFGATDPTLSSLQYTYFVRTTHSDYFMMNAVADVIDYFGWKEVIAIYVDDDNGRGGITALGDALTKKRTKISYKAAFVVGASTSDITILLNSINLMESRVYVLHVNPDTGLSIFSLAKKLGMVGNGYVWIATDWLSSVLDAIEPTDPDTMNLLQGVIALRRHTPDTDLKKRFISRLKNSKNKETTGINSFALYAYDSIWLAARALDAFLSEGGNISFGSDPKLNNTNGSSLHFTSLRSFESGPQFLEKVLSMNFTGLTGQIQFDEGKNLIRPAYDILNIEGGTSRRIGYWTNYSGLSIVAPEILYIKPPNISSSNHLSSVIWPGETTTIPRGWVFPNNGKPLRIAVPNGVSYLDVVSKSNNPPGVKGYCIDIFEAAINLLPYPVPRQYILYGDGHTNPSYDEITNEVAHGNFDAFVGDVTIVTNRTRVVDFTQPYTESGLVVVVPVKEVKSSPWSFLKPFTTQMWCVTGAFFLSVGAVIWILEHRLNHEFRGENTVSTLGRMVLLIWLFVVLIINSSYTASLTSILTVQQLTSQIEGIDSLISSNQPIGVQNGSFVADYLTSELNIAKSRIVDLKSEQDFINALDRGPQGGGVAAIVEELPYMEILMSKTNCKFRTVGQEYTKSGWGFAFQRDSPLAVDLSTAILQLSENGDLQRIHDKWFKTLSCSAQANDFDSNQLSLSSFWGLFLICGIACFLALVTFFVRVFLQYKKYIPDSEEGEEDGVRVMTPVSARRTFRSTASFKDLIGFVDRKESEIKEILRDKRKKRQRSRSLDRHFNYSNS</sequence>
<evidence type="ECO:0000313" key="18">
    <source>
        <dbReference type="EMBL" id="KAK4255353.1"/>
    </source>
</evidence>
<gene>
    <name evidence="18" type="ORF">QN277_008364</name>
</gene>
<dbReference type="InterPro" id="IPR044440">
    <property type="entry name" value="GABAb_receptor_plant_PBP1"/>
</dbReference>
<feature type="domain" description="Ionotropic glutamate receptor C-terminal" evidence="17">
    <location>
        <begin position="476"/>
        <end position="796"/>
    </location>
</feature>
<keyword evidence="8 13" id="KW-0472">Membrane</keyword>
<dbReference type="FunFam" id="3.40.190.10:FF:000175">
    <property type="entry name" value="Glutamate receptor"/>
    <property type="match status" value="1"/>
</dbReference>
<dbReference type="Pfam" id="PF10613">
    <property type="entry name" value="Lig_chan-Glu_bd"/>
    <property type="match status" value="1"/>
</dbReference>
<keyword evidence="19" id="KW-1185">Reference proteome</keyword>
<dbReference type="Pfam" id="PF01094">
    <property type="entry name" value="ANF_receptor"/>
    <property type="match status" value="1"/>
</dbReference>
<keyword evidence="6 15" id="KW-1133">Transmembrane helix</keyword>
<dbReference type="FunFam" id="3.40.190.10:FF:000054">
    <property type="entry name" value="Glutamate receptor"/>
    <property type="match status" value="1"/>
</dbReference>
<dbReference type="InterPro" id="IPR017103">
    <property type="entry name" value="Iontropic_Glu_rcpt_pln"/>
</dbReference>
<keyword evidence="9 13" id="KW-0675">Receptor</keyword>
<reference evidence="18" key="1">
    <citation type="submission" date="2023-10" db="EMBL/GenBank/DDBJ databases">
        <title>Chromosome-level genome of the transformable northern wattle, Acacia crassicarpa.</title>
        <authorList>
            <person name="Massaro I."/>
            <person name="Sinha N.R."/>
            <person name="Poethig S."/>
            <person name="Leichty A.R."/>
        </authorList>
    </citation>
    <scope>NUCLEOTIDE SEQUENCE</scope>
    <source>
        <strain evidence="18">Acra3RX</strain>
        <tissue evidence="18">Leaf</tissue>
    </source>
</reference>
<evidence type="ECO:0000313" key="19">
    <source>
        <dbReference type="Proteomes" id="UP001293593"/>
    </source>
</evidence>
<evidence type="ECO:0000256" key="15">
    <source>
        <dbReference type="SAM" id="Phobius"/>
    </source>
</evidence>
<evidence type="ECO:0000256" key="12">
    <source>
        <dbReference type="ARBA" id="ARBA00023303"/>
    </source>
</evidence>
<dbReference type="GO" id="GO:0015276">
    <property type="term" value="F:ligand-gated monoatomic ion channel activity"/>
    <property type="evidence" value="ECO:0007669"/>
    <property type="project" value="InterPro"/>
</dbReference>
<name>A0AAE1MAE4_9FABA</name>
<accession>A0AAE1MAE4</accession>
<dbReference type="InterPro" id="IPR019594">
    <property type="entry name" value="Glu/Gly-bd"/>
</dbReference>
<feature type="chain" id="PRO_5042246314" description="Glutamate receptor" evidence="16">
    <location>
        <begin position="23"/>
        <end position="915"/>
    </location>
</feature>
<evidence type="ECO:0000256" key="3">
    <source>
        <dbReference type="ARBA" id="ARBA00022448"/>
    </source>
</evidence>
<dbReference type="PIRSF" id="PIRSF037090">
    <property type="entry name" value="Iontro_Glu-like_rcpt_pln"/>
    <property type="match status" value="1"/>
</dbReference>
<dbReference type="SUPFAM" id="SSF53850">
    <property type="entry name" value="Periplasmic binding protein-like II"/>
    <property type="match status" value="1"/>
</dbReference>
<proteinExistence type="inferred from homology"/>
<evidence type="ECO:0000256" key="14">
    <source>
        <dbReference type="PIRSR" id="PIRSR037090-50"/>
    </source>
</evidence>
<comment type="similarity">
    <text evidence="2 13">Belongs to the glutamate-gated ion channel (TC 1.A.10.1) family.</text>
</comment>
<dbReference type="CDD" id="cd13686">
    <property type="entry name" value="GluR_Plant"/>
    <property type="match status" value="1"/>
</dbReference>
<comment type="subcellular location">
    <subcellularLocation>
        <location evidence="1">Membrane</location>
        <topology evidence="1">Multi-pass membrane protein</topology>
    </subcellularLocation>
</comment>
<feature type="signal peptide" evidence="16">
    <location>
        <begin position="1"/>
        <end position="22"/>
    </location>
</feature>
<keyword evidence="5 16" id="KW-0732">Signal</keyword>
<evidence type="ECO:0000256" key="1">
    <source>
        <dbReference type="ARBA" id="ARBA00004141"/>
    </source>
</evidence>
<dbReference type="GO" id="GO:0016020">
    <property type="term" value="C:membrane"/>
    <property type="evidence" value="ECO:0007669"/>
    <property type="project" value="UniProtKB-SubCell"/>
</dbReference>
<evidence type="ECO:0000256" key="16">
    <source>
        <dbReference type="SAM" id="SignalP"/>
    </source>
</evidence>
<dbReference type="PANTHER" id="PTHR18966">
    <property type="entry name" value="IONOTROPIC GLUTAMATE RECEPTOR"/>
    <property type="match status" value="1"/>
</dbReference>
<dbReference type="InterPro" id="IPR001828">
    <property type="entry name" value="ANF_lig-bd_rcpt"/>
</dbReference>
<dbReference type="Pfam" id="PF00060">
    <property type="entry name" value="Lig_chan"/>
    <property type="match status" value="1"/>
</dbReference>
<keyword evidence="10" id="KW-0325">Glycoprotein</keyword>
<dbReference type="FunFam" id="3.40.50.2300:FF:000081">
    <property type="entry name" value="Glutamate receptor"/>
    <property type="match status" value="1"/>
</dbReference>
<dbReference type="SUPFAM" id="SSF53822">
    <property type="entry name" value="Periplasmic binding protein-like I"/>
    <property type="match status" value="1"/>
</dbReference>
<dbReference type="Gene3D" id="3.40.190.10">
    <property type="entry name" value="Periplasmic binding protein-like II"/>
    <property type="match status" value="2"/>
</dbReference>
<dbReference type="CDD" id="cd19990">
    <property type="entry name" value="PBP1_GABAb_receptor_plant"/>
    <property type="match status" value="1"/>
</dbReference>
<evidence type="ECO:0000256" key="9">
    <source>
        <dbReference type="ARBA" id="ARBA00023170"/>
    </source>
</evidence>
<dbReference type="AlphaFoldDB" id="A0AAE1MAE4"/>
<dbReference type="InterPro" id="IPR028082">
    <property type="entry name" value="Peripla_BP_I"/>
</dbReference>
<keyword evidence="14" id="KW-1015">Disulfide bond</keyword>
<keyword evidence="7 13" id="KW-0406">Ion transport</keyword>
<keyword evidence="4 15" id="KW-0812">Transmembrane</keyword>